<accession>A0A9E8LV98</accession>
<sequence>MKEQMEKQLQKRVNDYFTDGKSEFPEVERKRTLLLKRDVDLKRVKAKANIINQFIKNEQSEFHYTCHFTFLLKQEDRFFIEEEVEKRVAKFHQGILLEDREYSYQPLMEDTVSAIPINSVLKNVRIPYEYDRIKAVQYAERWWNDSNPQYKNFENNCTNFISQCLRAGGAPMWGYPNRTIGWWYERNNWSYSWSVAHAFCLYLSSSMKGLRAKEIEDPRNLQLGDVICYDFQGDGRFDHSTIVTGKDAYGYPLVNAQTTNSRLRYWSYEDSSAYTDQIQYRFFSIVDGA</sequence>
<dbReference type="PANTHER" id="PTHR40032:SF1">
    <property type="entry name" value="EXPORTED PROTEIN"/>
    <property type="match status" value="1"/>
</dbReference>
<dbReference type="KEGG" id="faf:OE104_00895"/>
<gene>
    <name evidence="2" type="ORF">OE104_00895</name>
</gene>
<feature type="domain" description="Putative amidase" evidence="1">
    <location>
        <begin position="129"/>
        <end position="280"/>
    </location>
</feature>
<evidence type="ECO:0000259" key="1">
    <source>
        <dbReference type="Pfam" id="PF12671"/>
    </source>
</evidence>
<protein>
    <submittedName>
        <fullName evidence="2">Amidase domain-containing protein</fullName>
    </submittedName>
</protein>
<dbReference type="InterPro" id="IPR024301">
    <property type="entry name" value="Amidase_6"/>
</dbReference>
<evidence type="ECO:0000313" key="2">
    <source>
        <dbReference type="EMBL" id="WAA09965.1"/>
    </source>
</evidence>
<organism evidence="2 3">
    <name type="scientific">Fervidibacillus albus</name>
    <dbReference type="NCBI Taxonomy" id="2980026"/>
    <lineage>
        <taxon>Bacteria</taxon>
        <taxon>Bacillati</taxon>
        <taxon>Bacillota</taxon>
        <taxon>Bacilli</taxon>
        <taxon>Bacillales</taxon>
        <taxon>Bacillaceae</taxon>
        <taxon>Fervidibacillus</taxon>
    </lineage>
</organism>
<name>A0A9E8LV98_9BACI</name>
<dbReference type="Proteomes" id="UP001164718">
    <property type="component" value="Chromosome"/>
</dbReference>
<evidence type="ECO:0000313" key="3">
    <source>
        <dbReference type="Proteomes" id="UP001164718"/>
    </source>
</evidence>
<dbReference type="Pfam" id="PF12671">
    <property type="entry name" value="Amidase_6"/>
    <property type="match status" value="1"/>
</dbReference>
<dbReference type="AlphaFoldDB" id="A0A9E8LV98"/>
<dbReference type="PANTHER" id="PTHR40032">
    <property type="entry name" value="EXPORTED PROTEIN-RELATED"/>
    <property type="match status" value="1"/>
</dbReference>
<reference evidence="2" key="1">
    <citation type="submission" date="2022-09" db="EMBL/GenBank/DDBJ databases">
        <title>Complete Genomes of Fervidibacillus albus and Fervidibacillus halotolerans isolated from tidal flat sediments.</title>
        <authorList>
            <person name="Kwon K.K."/>
            <person name="Yang S.-H."/>
            <person name="Park M.J."/>
            <person name="Oh H.-M."/>
        </authorList>
    </citation>
    <scope>NUCLEOTIDE SEQUENCE</scope>
    <source>
        <strain evidence="2">MEBiC13591</strain>
    </source>
</reference>
<dbReference type="RefSeq" id="WP_275417748.1">
    <property type="nucleotide sequence ID" value="NZ_CP106878.1"/>
</dbReference>
<keyword evidence="3" id="KW-1185">Reference proteome</keyword>
<dbReference type="EMBL" id="CP106878">
    <property type="protein sequence ID" value="WAA09965.1"/>
    <property type="molecule type" value="Genomic_DNA"/>
</dbReference>
<proteinExistence type="predicted"/>